<dbReference type="SMART" id="SM00291">
    <property type="entry name" value="ZnF_ZZ"/>
    <property type="match status" value="1"/>
</dbReference>
<evidence type="ECO:0000256" key="12">
    <source>
        <dbReference type="ARBA" id="ARBA00022833"/>
    </source>
</evidence>
<sequence>MSAVYWNVFCDGCNRVNLAKYRFKCLRCESYDLCEECHEKKIITGAEHQASHPFQCLMDIPTKELMFAGEPIPTLEADSFTCPVCGEHGHSASELVDHSGIHHKDDHTRVICPLCVAVHGADPQLVDNIGAHFWDVHTQIFTQFT</sequence>
<evidence type="ECO:0000256" key="7">
    <source>
        <dbReference type="ARBA" id="ARBA00022679"/>
    </source>
</evidence>
<evidence type="ECO:0000256" key="6">
    <source>
        <dbReference type="ARBA" id="ARBA00014999"/>
    </source>
</evidence>
<dbReference type="GO" id="GO:0005886">
    <property type="term" value="C:plasma membrane"/>
    <property type="evidence" value="ECO:0007669"/>
    <property type="project" value="TreeGrafter"/>
</dbReference>
<dbReference type="GO" id="GO:0008270">
    <property type="term" value="F:zinc ion binding"/>
    <property type="evidence" value="ECO:0007669"/>
    <property type="project" value="UniProtKB-KW"/>
</dbReference>
<dbReference type="InterPro" id="IPR013087">
    <property type="entry name" value="Znf_C2H2_type"/>
</dbReference>
<evidence type="ECO:0000256" key="8">
    <source>
        <dbReference type="ARBA" id="ARBA00022723"/>
    </source>
</evidence>
<keyword evidence="11" id="KW-0833">Ubl conjugation pathway</keyword>
<accession>A0AAU9FXA5</accession>
<dbReference type="InterPro" id="IPR008598">
    <property type="entry name" value="Di19_Zn-bd"/>
</dbReference>
<keyword evidence="13" id="KW-0458">Lysosome</keyword>
<keyword evidence="9" id="KW-0967">Endosome</keyword>
<evidence type="ECO:0000313" key="17">
    <source>
        <dbReference type="EMBL" id="BFG00760.1"/>
    </source>
</evidence>
<evidence type="ECO:0000259" key="15">
    <source>
        <dbReference type="PROSITE" id="PS50135"/>
    </source>
</evidence>
<dbReference type="GO" id="GO:0005770">
    <property type="term" value="C:late endosome"/>
    <property type="evidence" value="ECO:0007669"/>
    <property type="project" value="UniProtKB-SubCell"/>
</dbReference>
<name>A0AAU9FXA5_DROMD</name>
<comment type="similarity">
    <text evidence="4">Belongs to the KCMF1 family.</text>
</comment>
<keyword evidence="7" id="KW-0808">Transferase</keyword>
<dbReference type="PANTHER" id="PTHR12268:SF13">
    <property type="entry name" value="E3 UBIQUITIN-PROTEIN LIGASE KCMF1"/>
    <property type="match status" value="1"/>
</dbReference>
<dbReference type="Proteomes" id="UP001500889">
    <property type="component" value="Chromosome A"/>
</dbReference>
<dbReference type="GO" id="GO:0023051">
    <property type="term" value="P:regulation of signaling"/>
    <property type="evidence" value="ECO:0007669"/>
    <property type="project" value="UniProtKB-ARBA"/>
</dbReference>
<dbReference type="GO" id="GO:0045202">
    <property type="term" value="C:synapse"/>
    <property type="evidence" value="ECO:0007669"/>
    <property type="project" value="GOC"/>
</dbReference>
<evidence type="ECO:0000256" key="3">
    <source>
        <dbReference type="ARBA" id="ARBA00004603"/>
    </source>
</evidence>
<evidence type="ECO:0000313" key="18">
    <source>
        <dbReference type="Proteomes" id="UP001500889"/>
    </source>
</evidence>
<evidence type="ECO:0000256" key="1">
    <source>
        <dbReference type="ARBA" id="ARBA00000900"/>
    </source>
</evidence>
<evidence type="ECO:0000259" key="16">
    <source>
        <dbReference type="PROSITE" id="PS50157"/>
    </source>
</evidence>
<evidence type="ECO:0000256" key="13">
    <source>
        <dbReference type="ARBA" id="ARBA00023228"/>
    </source>
</evidence>
<evidence type="ECO:0000256" key="14">
    <source>
        <dbReference type="PROSITE-ProRule" id="PRU00228"/>
    </source>
</evidence>
<dbReference type="EMBL" id="AP029266">
    <property type="protein sequence ID" value="BFG00760.1"/>
    <property type="molecule type" value="Genomic_DNA"/>
</dbReference>
<feature type="domain" description="ZZ-type" evidence="15">
    <location>
        <begin position="5"/>
        <end position="62"/>
    </location>
</feature>
<dbReference type="AlphaFoldDB" id="A0AAU9FXA5"/>
<keyword evidence="18" id="KW-1185">Reference proteome</keyword>
<dbReference type="GO" id="GO:0099536">
    <property type="term" value="P:synaptic signaling"/>
    <property type="evidence" value="ECO:0007669"/>
    <property type="project" value="TreeGrafter"/>
</dbReference>
<dbReference type="InterPro" id="IPR050774">
    <property type="entry name" value="KCMF1/Dystrophin"/>
</dbReference>
<evidence type="ECO:0000256" key="11">
    <source>
        <dbReference type="ARBA" id="ARBA00022786"/>
    </source>
</evidence>
<keyword evidence="12" id="KW-0862">Zinc</keyword>
<dbReference type="Gene3D" id="3.30.60.90">
    <property type="match status" value="1"/>
</dbReference>
<gene>
    <name evidence="17" type="ORF">DMAD_00683</name>
</gene>
<evidence type="ECO:0000256" key="10">
    <source>
        <dbReference type="ARBA" id="ARBA00022771"/>
    </source>
</evidence>
<evidence type="ECO:0000256" key="9">
    <source>
        <dbReference type="ARBA" id="ARBA00022753"/>
    </source>
</evidence>
<evidence type="ECO:0000256" key="4">
    <source>
        <dbReference type="ARBA" id="ARBA00010938"/>
    </source>
</evidence>
<keyword evidence="8" id="KW-0479">Metal-binding</keyword>
<evidence type="ECO:0000256" key="5">
    <source>
        <dbReference type="ARBA" id="ARBA00012483"/>
    </source>
</evidence>
<dbReference type="PROSITE" id="PS50157">
    <property type="entry name" value="ZINC_FINGER_C2H2_2"/>
    <property type="match status" value="1"/>
</dbReference>
<dbReference type="EC" id="2.3.2.27" evidence="5"/>
<dbReference type="GO" id="GO:0005764">
    <property type="term" value="C:lysosome"/>
    <property type="evidence" value="ECO:0007669"/>
    <property type="project" value="UniProtKB-SubCell"/>
</dbReference>
<reference evidence="17 18" key="1">
    <citation type="submission" date="2024-02" db="EMBL/GenBank/DDBJ databases">
        <title>A chromosome-level genome assembly of Drosophila madeirensis, a fruit fly species endemic to Madeira island.</title>
        <authorList>
            <person name="Tomihara K."/>
            <person name="Llopart A."/>
            <person name="Yamamoto D."/>
        </authorList>
    </citation>
    <scope>NUCLEOTIDE SEQUENCE [LARGE SCALE GENOMIC DNA]</scope>
    <source>
        <strain evidence="17 18">RF1</strain>
    </source>
</reference>
<dbReference type="InterPro" id="IPR000433">
    <property type="entry name" value="Znf_ZZ"/>
</dbReference>
<dbReference type="Pfam" id="PF05605">
    <property type="entry name" value="zf-Di19"/>
    <property type="match status" value="1"/>
</dbReference>
<dbReference type="Pfam" id="PF00569">
    <property type="entry name" value="ZZ"/>
    <property type="match status" value="1"/>
</dbReference>
<dbReference type="PROSITE" id="PS01357">
    <property type="entry name" value="ZF_ZZ_1"/>
    <property type="match status" value="1"/>
</dbReference>
<dbReference type="InterPro" id="IPR043145">
    <property type="entry name" value="Znf_ZZ_sf"/>
</dbReference>
<comment type="subcellular location">
    <subcellularLocation>
        <location evidence="3">Late endosome</location>
    </subcellularLocation>
    <subcellularLocation>
        <location evidence="2">Lysosome</location>
    </subcellularLocation>
</comment>
<protein>
    <recommendedName>
        <fullName evidence="6">E3 ubiquitin-protein ligase KCMF1</fullName>
        <ecNumber evidence="5">2.3.2.27</ecNumber>
    </recommendedName>
</protein>
<dbReference type="GO" id="GO:0010646">
    <property type="term" value="P:regulation of cell communication"/>
    <property type="evidence" value="ECO:0007669"/>
    <property type="project" value="UniProtKB-ARBA"/>
</dbReference>
<dbReference type="GO" id="GO:0061630">
    <property type="term" value="F:ubiquitin protein ligase activity"/>
    <property type="evidence" value="ECO:0007669"/>
    <property type="project" value="UniProtKB-EC"/>
</dbReference>
<comment type="catalytic activity">
    <reaction evidence="1">
        <text>S-ubiquitinyl-[E2 ubiquitin-conjugating enzyme]-L-cysteine + [acceptor protein]-L-lysine = [E2 ubiquitin-conjugating enzyme]-L-cysteine + N(6)-ubiquitinyl-[acceptor protein]-L-lysine.</text>
        <dbReference type="EC" id="2.3.2.27"/>
    </reaction>
</comment>
<feature type="domain" description="C2H2-type" evidence="16">
    <location>
        <begin position="80"/>
        <end position="107"/>
    </location>
</feature>
<evidence type="ECO:0000256" key="2">
    <source>
        <dbReference type="ARBA" id="ARBA00004371"/>
    </source>
</evidence>
<proteinExistence type="inferred from homology"/>
<keyword evidence="10 14" id="KW-0863">Zinc-finger</keyword>
<dbReference type="PROSITE" id="PS50135">
    <property type="entry name" value="ZF_ZZ_2"/>
    <property type="match status" value="1"/>
</dbReference>
<dbReference type="PANTHER" id="PTHR12268">
    <property type="entry name" value="E3 UBIQUITIN-PROTEIN LIGASE KCMF1"/>
    <property type="match status" value="1"/>
</dbReference>
<organism evidence="17 18">
    <name type="scientific">Drosophila madeirensis</name>
    <name type="common">Fruit fly</name>
    <dbReference type="NCBI Taxonomy" id="30013"/>
    <lineage>
        <taxon>Eukaryota</taxon>
        <taxon>Metazoa</taxon>
        <taxon>Ecdysozoa</taxon>
        <taxon>Arthropoda</taxon>
        <taxon>Hexapoda</taxon>
        <taxon>Insecta</taxon>
        <taxon>Pterygota</taxon>
        <taxon>Neoptera</taxon>
        <taxon>Endopterygota</taxon>
        <taxon>Diptera</taxon>
        <taxon>Brachycera</taxon>
        <taxon>Muscomorpha</taxon>
        <taxon>Ephydroidea</taxon>
        <taxon>Drosophilidae</taxon>
        <taxon>Drosophila</taxon>
        <taxon>Sophophora</taxon>
    </lineage>
</organism>
<dbReference type="SUPFAM" id="SSF57850">
    <property type="entry name" value="RING/U-box"/>
    <property type="match status" value="1"/>
</dbReference>